<dbReference type="PROSITE" id="PS50292">
    <property type="entry name" value="PEROXIDASE_3"/>
    <property type="match status" value="1"/>
</dbReference>
<reference evidence="8" key="1">
    <citation type="submission" date="2021-06" db="EMBL/GenBank/DDBJ databases">
        <authorList>
            <person name="Kallberg Y."/>
            <person name="Tangrot J."/>
            <person name="Rosling A."/>
        </authorList>
    </citation>
    <scope>NUCLEOTIDE SEQUENCE</scope>
    <source>
        <strain evidence="8">UK204</strain>
    </source>
</reference>
<sequence length="1079" mass="122906">MSEQDIKSSVMDSISKFTDLIKAIHRSPPPEPGDGVLDKPLTSSEVSGSLIKDIEALGIKESVKDIVFTLKLLALCNNPLDDSQFQLEKIVQIMSKLPSNSNLLREIEKLLISVLWSDISKPPNMWANDFYRSADGSNNSRAFPEMGKSNSYYTRNVRIERPQFLNVSDPGTLFDTLMVRKKFKPHPSSISSMLFYLATIITHDLFDSSPKDPYINQTSSYLDLTPLYGRNLEEQMSVRQGRLGLLKPDTFADRRIIIQPFGVCYLLVLFLRNHNYIAKRLLQINENERFSVKDPNDPEELKIQDENLFQTARLVNGGLYLNTILHDYLHTILGLNKTKSDWYLDPTKNFPKDTLTNPIPTGLGNQISLEFNYIYRWHPAISEDDHKWIDDQFKRILGKDYPKEGEEVSVSVFTSKLKEWREALPKELEKRTFGGLERIKEGELKGTFCDTDLVKELVHATDQVAGAFGANGVPKILRVIEILGIKSARKMGVCSLNELRRFLNLEPYKSFEDMNSDEEVAKSLRLLYGHVDNVELYPGVVVEKAKPPMIGSGISINYTISRTILSDAVNLVRNDRFNTDDFNPHNLTNWGYNDIQSDPKISEGNLLYRLLLRNTQGCYKPNSVYAMFPFVVPSVTKKYLEEKGTVDQYDFSKLAVLEQQQQMTRVVHSYRACRKILSNKDAFNVVYDLKMKFIMRGVGYFLGFDENEPHDQDRTRLEKAFYPEDQDKFFSGIKQFYLKTTQDLIDKKKISFNGKTNQINVIRNVCNLAPVHFVSEYFGVSLKTQESPRGVYTEQEVYYQLTIIFMYIFVDSDPVDSFNLSLTAQKTSEHLHDIMQKIVEIVSGDSTLIQKAADSLIGADVKVSPQAEQLIKILMKQYKDSNLATWNIIGTISGAVAIQGEAASLVVDFYLRPENKSHLEEIRKLADKTDEESDNLMLGYVLEALRFNPSIPGLFRRATESISVDNGSEKFNKDERIFLSLGSAHMDPTAFPEPEKVNPRRPTDSYLTFGLGFHRCFAKPVNFIALPSIVRTILKLKNLQRVSGRAGQINQIKETASDYVTSQGTIFSFPTDMVLQYSD</sequence>
<dbReference type="Gene3D" id="1.10.630.10">
    <property type="entry name" value="Cytochrome P450"/>
    <property type="match status" value="1"/>
</dbReference>
<dbReference type="InterPro" id="IPR019791">
    <property type="entry name" value="Haem_peroxidase_animal"/>
</dbReference>
<dbReference type="InterPro" id="IPR010255">
    <property type="entry name" value="Haem_peroxidase_sf"/>
</dbReference>
<dbReference type="GO" id="GO:0006631">
    <property type="term" value="P:fatty acid metabolic process"/>
    <property type="evidence" value="ECO:0007669"/>
    <property type="project" value="UniProtKB-ARBA"/>
</dbReference>
<dbReference type="InterPro" id="IPR037120">
    <property type="entry name" value="Haem_peroxidase_sf_animal"/>
</dbReference>
<dbReference type="Gene3D" id="1.10.640.10">
    <property type="entry name" value="Haem peroxidase domain superfamily, animal type"/>
    <property type="match status" value="1"/>
</dbReference>
<dbReference type="CDD" id="cd09817">
    <property type="entry name" value="linoleate_diol_synthase_like"/>
    <property type="match status" value="1"/>
</dbReference>
<organism evidence="8 9">
    <name type="scientific">Funneliformis caledonium</name>
    <dbReference type="NCBI Taxonomy" id="1117310"/>
    <lineage>
        <taxon>Eukaryota</taxon>
        <taxon>Fungi</taxon>
        <taxon>Fungi incertae sedis</taxon>
        <taxon>Mucoromycota</taxon>
        <taxon>Glomeromycotina</taxon>
        <taxon>Glomeromycetes</taxon>
        <taxon>Glomerales</taxon>
        <taxon>Glomeraceae</taxon>
        <taxon>Funneliformis</taxon>
    </lineage>
</organism>
<dbReference type="GO" id="GO:0020037">
    <property type="term" value="F:heme binding"/>
    <property type="evidence" value="ECO:0007669"/>
    <property type="project" value="InterPro"/>
</dbReference>
<evidence type="ECO:0000256" key="4">
    <source>
        <dbReference type="ARBA" id="ARBA00022964"/>
    </source>
</evidence>
<keyword evidence="9" id="KW-1185">Reference proteome</keyword>
<dbReference type="SUPFAM" id="SSF48264">
    <property type="entry name" value="Cytochrome P450"/>
    <property type="match status" value="1"/>
</dbReference>
<comment type="caution">
    <text evidence="8">The sequence shown here is derived from an EMBL/GenBank/DDBJ whole genome shotgun (WGS) entry which is preliminary data.</text>
</comment>
<dbReference type="InterPro" id="IPR034812">
    <property type="entry name" value="Ppo-like_N"/>
</dbReference>
<evidence type="ECO:0000256" key="3">
    <source>
        <dbReference type="ARBA" id="ARBA00022723"/>
    </source>
</evidence>
<comment type="subunit">
    <text evidence="1">Homotetramer.</text>
</comment>
<accession>A0A9N9E6N2</accession>
<keyword evidence="2 7" id="KW-0349">Heme</keyword>
<dbReference type="CDD" id="cd20612">
    <property type="entry name" value="CYP_LDS-like_C"/>
    <property type="match status" value="1"/>
</dbReference>
<dbReference type="InterPro" id="IPR001128">
    <property type="entry name" value="Cyt_P450"/>
</dbReference>
<evidence type="ECO:0000256" key="2">
    <source>
        <dbReference type="ARBA" id="ARBA00022617"/>
    </source>
</evidence>
<evidence type="ECO:0000256" key="1">
    <source>
        <dbReference type="ARBA" id="ARBA00011881"/>
    </source>
</evidence>
<dbReference type="PANTHER" id="PTHR11903">
    <property type="entry name" value="PROSTAGLANDIN G/H SYNTHASE"/>
    <property type="match status" value="1"/>
</dbReference>
<evidence type="ECO:0000256" key="5">
    <source>
        <dbReference type="ARBA" id="ARBA00023002"/>
    </source>
</evidence>
<dbReference type="GO" id="GO:0004497">
    <property type="term" value="F:monooxygenase activity"/>
    <property type="evidence" value="ECO:0007669"/>
    <property type="project" value="InterPro"/>
</dbReference>
<dbReference type="OrthoDB" id="823504at2759"/>
<dbReference type="GO" id="GO:0051213">
    <property type="term" value="F:dioxygenase activity"/>
    <property type="evidence" value="ECO:0007669"/>
    <property type="project" value="UniProtKB-KW"/>
</dbReference>
<protein>
    <submittedName>
        <fullName evidence="8">9963_t:CDS:1</fullName>
    </submittedName>
</protein>
<gene>
    <name evidence="8" type="ORF">FCALED_LOCUS11792</name>
</gene>
<evidence type="ECO:0000313" key="8">
    <source>
        <dbReference type="EMBL" id="CAG8666264.1"/>
    </source>
</evidence>
<dbReference type="GO" id="GO:0016705">
    <property type="term" value="F:oxidoreductase activity, acting on paired donors, with incorporation or reduction of molecular oxygen"/>
    <property type="evidence" value="ECO:0007669"/>
    <property type="project" value="InterPro"/>
</dbReference>
<keyword evidence="6 7" id="KW-0408">Iron</keyword>
<dbReference type="InterPro" id="IPR050783">
    <property type="entry name" value="Oxylipin_biosynth_metab"/>
</dbReference>
<dbReference type="Proteomes" id="UP000789570">
    <property type="component" value="Unassembled WGS sequence"/>
</dbReference>
<feature type="binding site" description="axial binding residue" evidence="7">
    <location>
        <position position="378"/>
    </location>
    <ligand>
        <name>heme b</name>
        <dbReference type="ChEBI" id="CHEBI:60344"/>
    </ligand>
    <ligandPart>
        <name>Fe</name>
        <dbReference type="ChEBI" id="CHEBI:18248"/>
    </ligandPart>
</feature>
<dbReference type="EMBL" id="CAJVPQ010005228">
    <property type="protein sequence ID" value="CAG8666264.1"/>
    <property type="molecule type" value="Genomic_DNA"/>
</dbReference>
<dbReference type="SUPFAM" id="SSF48113">
    <property type="entry name" value="Heme-dependent peroxidases"/>
    <property type="match status" value="1"/>
</dbReference>
<dbReference type="Pfam" id="PF00067">
    <property type="entry name" value="p450"/>
    <property type="match status" value="1"/>
</dbReference>
<dbReference type="Pfam" id="PF03098">
    <property type="entry name" value="An_peroxidase"/>
    <property type="match status" value="1"/>
</dbReference>
<dbReference type="GO" id="GO:0004601">
    <property type="term" value="F:peroxidase activity"/>
    <property type="evidence" value="ECO:0007669"/>
    <property type="project" value="InterPro"/>
</dbReference>
<dbReference type="InterPro" id="IPR036396">
    <property type="entry name" value="Cyt_P450_sf"/>
</dbReference>
<keyword evidence="3 7" id="KW-0479">Metal-binding</keyword>
<dbReference type="AlphaFoldDB" id="A0A9N9E6N2"/>
<evidence type="ECO:0000256" key="7">
    <source>
        <dbReference type="PIRSR" id="PIRSR619791-2"/>
    </source>
</evidence>
<dbReference type="PANTHER" id="PTHR11903:SF37">
    <property type="entry name" value="PSI-PRODUCING OXYGENASE A"/>
    <property type="match status" value="1"/>
</dbReference>
<evidence type="ECO:0000256" key="6">
    <source>
        <dbReference type="ARBA" id="ARBA00023004"/>
    </source>
</evidence>
<name>A0A9N9E6N2_9GLOM</name>
<evidence type="ECO:0000313" key="9">
    <source>
        <dbReference type="Proteomes" id="UP000789570"/>
    </source>
</evidence>
<proteinExistence type="predicted"/>
<dbReference type="GO" id="GO:0006979">
    <property type="term" value="P:response to oxidative stress"/>
    <property type="evidence" value="ECO:0007669"/>
    <property type="project" value="InterPro"/>
</dbReference>
<dbReference type="GO" id="GO:0005506">
    <property type="term" value="F:iron ion binding"/>
    <property type="evidence" value="ECO:0007669"/>
    <property type="project" value="InterPro"/>
</dbReference>
<keyword evidence="5" id="KW-0560">Oxidoreductase</keyword>
<keyword evidence="4" id="KW-0223">Dioxygenase</keyword>